<proteinExistence type="predicted"/>
<organism evidence="1 2">
    <name type="scientific">Canavalia gladiata</name>
    <name type="common">Sword bean</name>
    <name type="synonym">Dolichos gladiatus</name>
    <dbReference type="NCBI Taxonomy" id="3824"/>
    <lineage>
        <taxon>Eukaryota</taxon>
        <taxon>Viridiplantae</taxon>
        <taxon>Streptophyta</taxon>
        <taxon>Embryophyta</taxon>
        <taxon>Tracheophyta</taxon>
        <taxon>Spermatophyta</taxon>
        <taxon>Magnoliopsida</taxon>
        <taxon>eudicotyledons</taxon>
        <taxon>Gunneridae</taxon>
        <taxon>Pentapetalae</taxon>
        <taxon>rosids</taxon>
        <taxon>fabids</taxon>
        <taxon>Fabales</taxon>
        <taxon>Fabaceae</taxon>
        <taxon>Papilionoideae</taxon>
        <taxon>50 kb inversion clade</taxon>
        <taxon>NPAAA clade</taxon>
        <taxon>indigoferoid/millettioid clade</taxon>
        <taxon>Phaseoleae</taxon>
        <taxon>Canavalia</taxon>
    </lineage>
</organism>
<evidence type="ECO:0000313" key="1">
    <source>
        <dbReference type="EMBL" id="KAK7321747.1"/>
    </source>
</evidence>
<comment type="caution">
    <text evidence="1">The sequence shown here is derived from an EMBL/GenBank/DDBJ whole genome shotgun (WGS) entry which is preliminary data.</text>
</comment>
<gene>
    <name evidence="1" type="ORF">VNO77_32651</name>
</gene>
<evidence type="ECO:0000313" key="2">
    <source>
        <dbReference type="Proteomes" id="UP001367508"/>
    </source>
</evidence>
<sequence length="86" mass="9871">MRNFQGTHVRNITFPGLVKTGYYGNQLALEFVQHWTSKVALAKFVSLISSETILMHIVLDSVLYEKLILERSSLLLMIVFEKANEK</sequence>
<keyword evidence="2" id="KW-1185">Reference proteome</keyword>
<name>A0AAN9KQA9_CANGL</name>
<protein>
    <submittedName>
        <fullName evidence="1">Uncharacterized protein</fullName>
    </submittedName>
</protein>
<dbReference type="Proteomes" id="UP001367508">
    <property type="component" value="Unassembled WGS sequence"/>
</dbReference>
<dbReference type="AlphaFoldDB" id="A0AAN9KQA9"/>
<dbReference type="EMBL" id="JAYMYQ010000007">
    <property type="protein sequence ID" value="KAK7321747.1"/>
    <property type="molecule type" value="Genomic_DNA"/>
</dbReference>
<accession>A0AAN9KQA9</accession>
<reference evidence="1 2" key="1">
    <citation type="submission" date="2024-01" db="EMBL/GenBank/DDBJ databases">
        <title>The genomes of 5 underutilized Papilionoideae crops provide insights into root nodulation and disease resistanc.</title>
        <authorList>
            <person name="Jiang F."/>
        </authorList>
    </citation>
    <scope>NUCLEOTIDE SEQUENCE [LARGE SCALE GENOMIC DNA]</scope>
    <source>
        <strain evidence="1">LVBAO_FW01</strain>
        <tissue evidence="1">Leaves</tissue>
    </source>
</reference>